<organism evidence="1 2">
    <name type="scientific">Parerythrobacter lacustris</name>
    <dbReference type="NCBI Taxonomy" id="2969984"/>
    <lineage>
        <taxon>Bacteria</taxon>
        <taxon>Pseudomonadati</taxon>
        <taxon>Pseudomonadota</taxon>
        <taxon>Alphaproteobacteria</taxon>
        <taxon>Sphingomonadales</taxon>
        <taxon>Erythrobacteraceae</taxon>
        <taxon>Parerythrobacter</taxon>
    </lineage>
</organism>
<gene>
    <name evidence="1" type="ORF">NSO95_09905</name>
</gene>
<comment type="caution">
    <text evidence="1">The sequence shown here is derived from an EMBL/GenBank/DDBJ whole genome shotgun (WGS) entry which is preliminary data.</text>
</comment>
<proteinExistence type="predicted"/>
<dbReference type="Proteomes" id="UP001206067">
    <property type="component" value="Unassembled WGS sequence"/>
</dbReference>
<accession>A0ABT1XRH3</accession>
<evidence type="ECO:0000313" key="2">
    <source>
        <dbReference type="Proteomes" id="UP001206067"/>
    </source>
</evidence>
<reference evidence="1 2" key="1">
    <citation type="submission" date="2022-08" db="EMBL/GenBank/DDBJ databases">
        <title>Polyphasic taxonomy analysis of Qipengyuania sp.RS5-5.</title>
        <authorList>
            <person name="Xamxidin M."/>
            <person name="Wu M."/>
        </authorList>
    </citation>
    <scope>NUCLEOTIDE SEQUENCE [LARGE SCALE GENOMIC DNA]</scope>
    <source>
        <strain evidence="1 2">RS5-5</strain>
    </source>
</reference>
<keyword evidence="2" id="KW-1185">Reference proteome</keyword>
<dbReference type="EMBL" id="JANKHH010000005">
    <property type="protein sequence ID" value="MCR2834258.1"/>
    <property type="molecule type" value="Genomic_DNA"/>
</dbReference>
<evidence type="ECO:0000313" key="1">
    <source>
        <dbReference type="EMBL" id="MCR2834258.1"/>
    </source>
</evidence>
<protein>
    <submittedName>
        <fullName evidence="1">Uncharacterized protein</fullName>
    </submittedName>
</protein>
<dbReference type="RefSeq" id="WP_257596060.1">
    <property type="nucleotide sequence ID" value="NZ_JANKHH010000005.1"/>
</dbReference>
<sequence length="57" mass="6565">MIEGRTDPPKAPFVRALEAKARRLAEAHGENRLRARRNDAGRWRITALLWPLFAKGR</sequence>
<name>A0ABT1XRH3_9SPHN</name>